<sequence length="291" mass="32322">MHIRHCILMGVLGAAIFLPAHAFAGKNEAAAEPGNARVTEVHTQANEKNPKIEPRSKAVPEVPEPVRKRVKKEVPKPEPGRAKHEDAKEKNVPPANGHNPQNDKSAGPQTHKRKGVRVSKSSVNAADKKKSVRKVQQTEPKQKRELASNLTKKKRIVEPAKPEREKEVLLQKQQETSFVLLESDQFSQVKKNTAPRTPSHQEGRGTSPEKREIPGEVEAVNNAPQRLPSSGGHSQETVSQGTGMVSFIHHPADWDIGLKLRTIYHSREDTYCYQWINAPPSPPPKAAPFIY</sequence>
<dbReference type="RefSeq" id="WP_141687652.1">
    <property type="nucleotide sequence ID" value="NZ_FMAU01000001.1"/>
</dbReference>
<feature type="region of interest" description="Disordered" evidence="1">
    <location>
        <begin position="41"/>
        <end position="171"/>
    </location>
</feature>
<feature type="compositionally biased region" description="Polar residues" evidence="1">
    <location>
        <begin position="98"/>
        <end position="108"/>
    </location>
</feature>
<name>A0A1C3ZAV9_9BACI</name>
<dbReference type="AlphaFoldDB" id="A0A1C3ZAV9"/>
<feature type="signal peptide" evidence="2">
    <location>
        <begin position="1"/>
        <end position="22"/>
    </location>
</feature>
<dbReference type="EMBL" id="FMAU01000001">
    <property type="protein sequence ID" value="SCB79537.1"/>
    <property type="molecule type" value="Genomic_DNA"/>
</dbReference>
<feature type="compositionally biased region" description="Basic and acidic residues" evidence="1">
    <location>
        <begin position="156"/>
        <end position="169"/>
    </location>
</feature>
<feature type="compositionally biased region" description="Basic and acidic residues" evidence="1">
    <location>
        <begin position="199"/>
        <end position="214"/>
    </location>
</feature>
<gene>
    <name evidence="3" type="ORF">GA0061094_0545</name>
</gene>
<accession>A0A1C3ZAV9</accession>
<evidence type="ECO:0000256" key="2">
    <source>
        <dbReference type="SAM" id="SignalP"/>
    </source>
</evidence>
<keyword evidence="4" id="KW-1185">Reference proteome</keyword>
<feature type="chain" id="PRO_5038916301" evidence="2">
    <location>
        <begin position="23"/>
        <end position="291"/>
    </location>
</feature>
<dbReference type="Proteomes" id="UP000181997">
    <property type="component" value="Unassembled WGS sequence"/>
</dbReference>
<feature type="compositionally biased region" description="Basic and acidic residues" evidence="1">
    <location>
        <begin position="48"/>
        <end position="91"/>
    </location>
</feature>
<dbReference type="OrthoDB" id="2840625at2"/>
<feature type="region of interest" description="Disordered" evidence="1">
    <location>
        <begin position="183"/>
        <end position="238"/>
    </location>
</feature>
<evidence type="ECO:0000256" key="1">
    <source>
        <dbReference type="SAM" id="MobiDB-lite"/>
    </source>
</evidence>
<organism evidence="3 4">
    <name type="scientific">[Bacillus] enclensis</name>
    <dbReference type="NCBI Taxonomy" id="1402860"/>
    <lineage>
        <taxon>Bacteria</taxon>
        <taxon>Bacillati</taxon>
        <taxon>Bacillota</taxon>
        <taxon>Bacilli</taxon>
        <taxon>Bacillales</taxon>
        <taxon>Bacillaceae</taxon>
        <taxon>Rossellomorea</taxon>
    </lineage>
</organism>
<protein>
    <submittedName>
        <fullName evidence="3">Uncharacterized protein</fullName>
    </submittedName>
</protein>
<evidence type="ECO:0000313" key="4">
    <source>
        <dbReference type="Proteomes" id="UP000181997"/>
    </source>
</evidence>
<evidence type="ECO:0000313" key="3">
    <source>
        <dbReference type="EMBL" id="SCB79537.1"/>
    </source>
</evidence>
<keyword evidence="2" id="KW-0732">Signal</keyword>
<feature type="compositionally biased region" description="Polar residues" evidence="1">
    <location>
        <begin position="184"/>
        <end position="198"/>
    </location>
</feature>
<proteinExistence type="predicted"/>
<reference evidence="4" key="1">
    <citation type="submission" date="2016-08" db="EMBL/GenBank/DDBJ databases">
        <authorList>
            <person name="Varghese N."/>
            <person name="Submissions Spin"/>
        </authorList>
    </citation>
    <scope>NUCLEOTIDE SEQUENCE [LARGE SCALE GENOMIC DNA]</scope>
    <source>
        <strain evidence="4">SGD-1123</strain>
    </source>
</reference>
<feature type="compositionally biased region" description="Polar residues" evidence="1">
    <location>
        <begin position="222"/>
        <end position="238"/>
    </location>
</feature>